<dbReference type="Proteomes" id="UP000814176">
    <property type="component" value="Unassembled WGS sequence"/>
</dbReference>
<dbReference type="RefSeq" id="XP_047780745.1">
    <property type="nucleotide sequence ID" value="XM_047918884.1"/>
</dbReference>
<evidence type="ECO:0000313" key="1">
    <source>
        <dbReference type="EMBL" id="KAH9838990.1"/>
    </source>
</evidence>
<name>A0ABQ8KLP1_9APHY</name>
<organism evidence="1 2">
    <name type="scientific">Rhodofomes roseus</name>
    <dbReference type="NCBI Taxonomy" id="34475"/>
    <lineage>
        <taxon>Eukaryota</taxon>
        <taxon>Fungi</taxon>
        <taxon>Dikarya</taxon>
        <taxon>Basidiomycota</taxon>
        <taxon>Agaricomycotina</taxon>
        <taxon>Agaricomycetes</taxon>
        <taxon>Polyporales</taxon>
        <taxon>Rhodofomes</taxon>
    </lineage>
</organism>
<keyword evidence="2" id="KW-1185">Reference proteome</keyword>
<gene>
    <name evidence="1" type="ORF">C8Q71DRAFT_489341</name>
</gene>
<dbReference type="GeneID" id="71999616"/>
<protein>
    <submittedName>
        <fullName evidence="1">Uncharacterized protein</fullName>
    </submittedName>
</protein>
<accession>A0ABQ8KLP1</accession>
<proteinExistence type="predicted"/>
<reference evidence="1 2" key="1">
    <citation type="journal article" date="2021" name="Environ. Microbiol.">
        <title>Gene family expansions and transcriptome signatures uncover fungal adaptations to wood decay.</title>
        <authorList>
            <person name="Hage H."/>
            <person name="Miyauchi S."/>
            <person name="Viragh M."/>
            <person name="Drula E."/>
            <person name="Min B."/>
            <person name="Chaduli D."/>
            <person name="Navarro D."/>
            <person name="Favel A."/>
            <person name="Norest M."/>
            <person name="Lesage-Meessen L."/>
            <person name="Balint B."/>
            <person name="Merenyi Z."/>
            <person name="de Eugenio L."/>
            <person name="Morin E."/>
            <person name="Martinez A.T."/>
            <person name="Baldrian P."/>
            <person name="Stursova M."/>
            <person name="Martinez M.J."/>
            <person name="Novotny C."/>
            <person name="Magnuson J.K."/>
            <person name="Spatafora J.W."/>
            <person name="Maurice S."/>
            <person name="Pangilinan J."/>
            <person name="Andreopoulos W."/>
            <person name="LaButti K."/>
            <person name="Hundley H."/>
            <person name="Na H."/>
            <person name="Kuo A."/>
            <person name="Barry K."/>
            <person name="Lipzen A."/>
            <person name="Henrissat B."/>
            <person name="Riley R."/>
            <person name="Ahrendt S."/>
            <person name="Nagy L.G."/>
            <person name="Grigoriev I.V."/>
            <person name="Martin F."/>
            <person name="Rosso M.N."/>
        </authorList>
    </citation>
    <scope>NUCLEOTIDE SEQUENCE [LARGE SCALE GENOMIC DNA]</scope>
    <source>
        <strain evidence="1 2">CIRM-BRFM 1785</strain>
    </source>
</reference>
<comment type="caution">
    <text evidence="1">The sequence shown here is derived from an EMBL/GenBank/DDBJ whole genome shotgun (WGS) entry which is preliminary data.</text>
</comment>
<evidence type="ECO:0000313" key="2">
    <source>
        <dbReference type="Proteomes" id="UP000814176"/>
    </source>
</evidence>
<dbReference type="EMBL" id="JADCUA010000006">
    <property type="protein sequence ID" value="KAH9838990.1"/>
    <property type="molecule type" value="Genomic_DNA"/>
</dbReference>
<sequence length="169" mass="19055">MLTSHQIHTITTLVYDIEAGFQEHELATADRQRAHAECVADAAHTVLHMLRDDMYNAERAEYDALYAALEDAAVPGPAGAGAGRHREAARAMWRFAVHVYNRLTSHRTGFWQHHAPYLNAPHTQPQSRPTHPQAVRPGPSAVPAWSHAYWPSRYVPVFSWVPVMSWYPA</sequence>